<reference evidence="2 3" key="1">
    <citation type="submission" date="2016-07" db="EMBL/GenBank/DDBJ databases">
        <title>Multiple horizontal gene transfer events from other fungi enriched the ability of initially mycotrophic Trichoderma (Ascomycota) to feed on dead plant biomass.</title>
        <authorList>
            <consortium name="DOE Joint Genome Institute"/>
            <person name="Aerts A."/>
            <person name="Atanasova L."/>
            <person name="Chenthamara K."/>
            <person name="Zhang J."/>
            <person name="Grujic M."/>
            <person name="Henrissat B."/>
            <person name="Kuo A."/>
            <person name="Salamov A."/>
            <person name="Lipzen A."/>
            <person name="Labutti K."/>
            <person name="Barry K."/>
            <person name="Miao Y."/>
            <person name="Rahimi M.J."/>
            <person name="Shen Q."/>
            <person name="Grigoriev I.V."/>
            <person name="Kubicek C.P."/>
            <person name="Druzhinina I.S."/>
        </authorList>
    </citation>
    <scope>NUCLEOTIDE SEQUENCE [LARGE SCALE GENOMIC DNA]</scope>
    <source>
        <strain evidence="2 3">CBS 226.95</strain>
    </source>
</reference>
<dbReference type="AlphaFoldDB" id="A0A2T4A2X9"/>
<dbReference type="InterPro" id="IPR021858">
    <property type="entry name" value="Fun_TF"/>
</dbReference>
<evidence type="ECO:0000313" key="2">
    <source>
        <dbReference type="EMBL" id="PTB51421.1"/>
    </source>
</evidence>
<dbReference type="EMBL" id="KZ679686">
    <property type="protein sequence ID" value="PTB51421.1"/>
    <property type="molecule type" value="Genomic_DNA"/>
</dbReference>
<dbReference type="InterPro" id="IPR053175">
    <property type="entry name" value="DHMBA_Reg_Transcription_Factor"/>
</dbReference>
<accession>A0A2T4A2X9</accession>
<organism evidence="2 3">
    <name type="scientific">Trichoderma harzianum CBS 226.95</name>
    <dbReference type="NCBI Taxonomy" id="983964"/>
    <lineage>
        <taxon>Eukaryota</taxon>
        <taxon>Fungi</taxon>
        <taxon>Dikarya</taxon>
        <taxon>Ascomycota</taxon>
        <taxon>Pezizomycotina</taxon>
        <taxon>Sordariomycetes</taxon>
        <taxon>Hypocreomycetidae</taxon>
        <taxon>Hypocreales</taxon>
        <taxon>Hypocreaceae</taxon>
        <taxon>Trichoderma</taxon>
    </lineage>
</organism>
<proteinExistence type="predicted"/>
<dbReference type="PANTHER" id="PTHR38791:SF5">
    <property type="entry name" value="TRANSCRIPTION FACTOR DBAG-RELATED"/>
    <property type="match status" value="1"/>
</dbReference>
<name>A0A2T4A2X9_TRIHA</name>
<protein>
    <recommendedName>
        <fullName evidence="4">Transcription factor domain-containing protein</fullName>
    </recommendedName>
</protein>
<gene>
    <name evidence="2" type="ORF">M431DRAFT_57157</name>
</gene>
<dbReference type="STRING" id="983964.A0A2T4A2X9"/>
<feature type="non-terminal residue" evidence="2">
    <location>
        <position position="351"/>
    </location>
</feature>
<keyword evidence="1" id="KW-0539">Nucleus</keyword>
<dbReference type="Proteomes" id="UP000241690">
    <property type="component" value="Unassembled WGS sequence"/>
</dbReference>
<dbReference type="GeneID" id="36630084"/>
<evidence type="ECO:0000256" key="1">
    <source>
        <dbReference type="ARBA" id="ARBA00023242"/>
    </source>
</evidence>
<dbReference type="PANTHER" id="PTHR38791">
    <property type="entry name" value="ZN(II)2CYS6 TRANSCRIPTION FACTOR (EUROFUNG)-RELATED-RELATED"/>
    <property type="match status" value="1"/>
</dbReference>
<sequence length="351" mass="38959">LEDLATSYFMMLFSPSSAFHYLPKHWGDLVKEGSPLELSMQALSLAALSLDCKQPGMRIAARSCYTQALLLTNNALSSVNNTTLDYTLLSVLLLSAFEGVMFGEQRSATNWTAHIQGTTTLLTLRGKKQLDSPLGIHLFLHAATNIRTSCAQRSTPVPLALIRLQEYASTVLNKSTLSHQLGPILDRFVAIKARLYTLTRVECIVQSFDLDNELAHLMDQLFLTSPYSIVKQGSEQTDDAWGSYNKPRHQYCSSLDTRRWNVLRMLRFIVRIIDDIISSVPSSLEVSGAPLAHSVRFLIWPLLSIGSLESAPASVRLDAISILEVLSNRYDEPLAAEAASILETEGSIEEW</sequence>
<evidence type="ECO:0008006" key="4">
    <source>
        <dbReference type="Google" id="ProtNLM"/>
    </source>
</evidence>
<dbReference type="Pfam" id="PF11951">
    <property type="entry name" value="Fungal_trans_2"/>
    <property type="match status" value="1"/>
</dbReference>
<evidence type="ECO:0000313" key="3">
    <source>
        <dbReference type="Proteomes" id="UP000241690"/>
    </source>
</evidence>
<dbReference type="RefSeq" id="XP_024771098.1">
    <property type="nucleotide sequence ID" value="XM_024921501.1"/>
</dbReference>
<feature type="non-terminal residue" evidence="2">
    <location>
        <position position="1"/>
    </location>
</feature>
<keyword evidence="3" id="KW-1185">Reference proteome</keyword>